<keyword evidence="4" id="KW-0804">Transcription</keyword>
<comment type="similarity">
    <text evidence="1">Belongs to the LysR transcriptional regulatory family.</text>
</comment>
<dbReference type="PANTHER" id="PTHR30419">
    <property type="entry name" value="HTH-TYPE TRANSCRIPTIONAL REGULATOR YBHD"/>
    <property type="match status" value="1"/>
</dbReference>
<evidence type="ECO:0000313" key="8">
    <source>
        <dbReference type="Proteomes" id="UP001231924"/>
    </source>
</evidence>
<dbReference type="InterPro" id="IPR036390">
    <property type="entry name" value="WH_DNA-bd_sf"/>
</dbReference>
<dbReference type="Proteomes" id="UP001231924">
    <property type="component" value="Unassembled WGS sequence"/>
</dbReference>
<dbReference type="Gene3D" id="3.40.190.290">
    <property type="match status" value="1"/>
</dbReference>
<accession>A0ABT7M6N7</accession>
<gene>
    <name evidence="7" type="ORF">QRT03_10150</name>
</gene>
<proteinExistence type="inferred from homology"/>
<dbReference type="PROSITE" id="PS50931">
    <property type="entry name" value="HTH_LYSR"/>
    <property type="match status" value="1"/>
</dbReference>
<dbReference type="SUPFAM" id="SSF53850">
    <property type="entry name" value="Periplasmic binding protein-like II"/>
    <property type="match status" value="1"/>
</dbReference>
<evidence type="ECO:0000256" key="2">
    <source>
        <dbReference type="ARBA" id="ARBA00023015"/>
    </source>
</evidence>
<evidence type="ECO:0000259" key="6">
    <source>
        <dbReference type="PROSITE" id="PS50931"/>
    </source>
</evidence>
<dbReference type="InterPro" id="IPR036388">
    <property type="entry name" value="WH-like_DNA-bd_sf"/>
</dbReference>
<comment type="caution">
    <text evidence="7">The sequence shown here is derived from an EMBL/GenBank/DDBJ whole genome shotgun (WGS) entry which is preliminary data.</text>
</comment>
<dbReference type="Pfam" id="PF03466">
    <property type="entry name" value="LysR_substrate"/>
    <property type="match status" value="2"/>
</dbReference>
<evidence type="ECO:0000256" key="1">
    <source>
        <dbReference type="ARBA" id="ARBA00009437"/>
    </source>
</evidence>
<reference evidence="7 8" key="1">
    <citation type="submission" date="2023-06" db="EMBL/GenBank/DDBJ databases">
        <title>Actinomycetospora Odt1-22.</title>
        <authorList>
            <person name="Supong K."/>
        </authorList>
    </citation>
    <scope>NUCLEOTIDE SEQUENCE [LARGE SCALE GENOMIC DNA]</scope>
    <source>
        <strain evidence="7 8">Odt1-22</strain>
    </source>
</reference>
<dbReference type="Pfam" id="PF00126">
    <property type="entry name" value="HTH_1"/>
    <property type="match status" value="1"/>
</dbReference>
<feature type="domain" description="HTH lysR-type" evidence="6">
    <location>
        <begin position="1"/>
        <end position="58"/>
    </location>
</feature>
<evidence type="ECO:0000256" key="5">
    <source>
        <dbReference type="SAM" id="MobiDB-lite"/>
    </source>
</evidence>
<sequence>MTLKQLIYFLAVADTGRFVQAAAEARVAQPTLSRQVQALEDDLGETLFTRGRDHVTLTSAGETLLPLARRIVADVETARLEIAELADLRRGRLRLGATPSLCVSVVADVLAVFHDSYPGISLQISEGGSQDLVTDLEDGQLDLALVIHQADRFTTTGGNGGPLPAGSLRGRAGSAPGSSAHAGGTLGLTPVLREELVAVSATAGHAPLDDVLGDHAGIAEIARHPLVINRPGYELREAILSACAAAGVTPRIAVEGGEMDAVLRMVERGLGVAIVPSLVLAGRSGLRTTRLDGSGWTHRTIALAHRTDVSPTRAAEAFRETLLAVLARTSRTGGLPPGVRFIHPGA</sequence>
<dbReference type="InterPro" id="IPR005119">
    <property type="entry name" value="LysR_subst-bd"/>
</dbReference>
<dbReference type="EMBL" id="JASVWF010000002">
    <property type="protein sequence ID" value="MDL5156319.1"/>
    <property type="molecule type" value="Genomic_DNA"/>
</dbReference>
<keyword evidence="8" id="KW-1185">Reference proteome</keyword>
<evidence type="ECO:0000256" key="4">
    <source>
        <dbReference type="ARBA" id="ARBA00023163"/>
    </source>
</evidence>
<dbReference type="Gene3D" id="1.10.10.10">
    <property type="entry name" value="Winged helix-like DNA-binding domain superfamily/Winged helix DNA-binding domain"/>
    <property type="match status" value="1"/>
</dbReference>
<organism evidence="7 8">
    <name type="scientific">Actinomycetospora termitidis</name>
    <dbReference type="NCBI Taxonomy" id="3053470"/>
    <lineage>
        <taxon>Bacteria</taxon>
        <taxon>Bacillati</taxon>
        <taxon>Actinomycetota</taxon>
        <taxon>Actinomycetes</taxon>
        <taxon>Pseudonocardiales</taxon>
        <taxon>Pseudonocardiaceae</taxon>
        <taxon>Actinomycetospora</taxon>
    </lineage>
</organism>
<keyword evidence="2" id="KW-0805">Transcription regulation</keyword>
<evidence type="ECO:0000256" key="3">
    <source>
        <dbReference type="ARBA" id="ARBA00023125"/>
    </source>
</evidence>
<name>A0ABT7M6N7_9PSEU</name>
<dbReference type="SUPFAM" id="SSF46785">
    <property type="entry name" value="Winged helix' DNA-binding domain"/>
    <property type="match status" value="1"/>
</dbReference>
<dbReference type="InterPro" id="IPR000847">
    <property type="entry name" value="LysR_HTH_N"/>
</dbReference>
<keyword evidence="3" id="KW-0238">DNA-binding</keyword>
<feature type="compositionally biased region" description="Low complexity" evidence="5">
    <location>
        <begin position="164"/>
        <end position="183"/>
    </location>
</feature>
<dbReference type="InterPro" id="IPR050950">
    <property type="entry name" value="HTH-type_LysR_regulators"/>
</dbReference>
<dbReference type="Gene3D" id="3.40.190.10">
    <property type="entry name" value="Periplasmic binding protein-like II"/>
    <property type="match status" value="1"/>
</dbReference>
<dbReference type="CDD" id="cd05466">
    <property type="entry name" value="PBP2_LTTR_substrate"/>
    <property type="match status" value="1"/>
</dbReference>
<feature type="region of interest" description="Disordered" evidence="5">
    <location>
        <begin position="156"/>
        <end position="184"/>
    </location>
</feature>
<protein>
    <submittedName>
        <fullName evidence="7">LysR family transcriptional regulator</fullName>
    </submittedName>
</protein>
<evidence type="ECO:0000313" key="7">
    <source>
        <dbReference type="EMBL" id="MDL5156319.1"/>
    </source>
</evidence>
<dbReference type="PRINTS" id="PR00039">
    <property type="entry name" value="HTHLYSR"/>
</dbReference>
<dbReference type="RefSeq" id="WP_286052586.1">
    <property type="nucleotide sequence ID" value="NZ_JASVWF010000002.1"/>
</dbReference>